<sequence length="150" mass="17137">MEKHLGINRQIHVLANCSTRKFNESFLDDDITGKQGGVLHFLLMRAGKQKIYQRDIEEHFGIRRSSVTSLLQKLEDNGYITRESVADDARLKLIVLTPKAMAFQKSVVQGTIDFEARMLQGVSEDEIATWQKVTQQMTRNLKDKKIGSDK</sequence>
<evidence type="ECO:0000256" key="1">
    <source>
        <dbReference type="ARBA" id="ARBA00023015"/>
    </source>
</evidence>
<dbReference type="AlphaFoldDB" id="A0A0R2HA44"/>
<reference evidence="7 8" key="1">
    <citation type="journal article" date="2016" name="PLoS ONE">
        <title>The Identification of Novel Diagnostic Marker Genes for the Detection of Beer Spoiling Pediococcus damnosus Strains Using the BlAst Diagnostic Gene findEr.</title>
        <authorList>
            <person name="Behr J."/>
            <person name="Geissler A.J."/>
            <person name="Schmid J."/>
            <person name="Zehe A."/>
            <person name="Vogel R.F."/>
        </authorList>
    </citation>
    <scope>NUCLEOTIDE SEQUENCE [LARGE SCALE GENOMIC DNA]</scope>
    <source>
        <strain evidence="5 8">TMW 2.1533</strain>
        <strain evidence="6 7">TMW 2.1535</strain>
    </source>
</reference>
<proteinExistence type="predicted"/>
<evidence type="ECO:0000313" key="8">
    <source>
        <dbReference type="Proteomes" id="UP000076405"/>
    </source>
</evidence>
<dbReference type="OrthoDB" id="384891at2"/>
<dbReference type="GO" id="GO:0003700">
    <property type="term" value="F:DNA-binding transcription factor activity"/>
    <property type="evidence" value="ECO:0007669"/>
    <property type="project" value="InterPro"/>
</dbReference>
<dbReference type="PROSITE" id="PS50995">
    <property type="entry name" value="HTH_MARR_2"/>
    <property type="match status" value="1"/>
</dbReference>
<keyword evidence="3" id="KW-0804">Transcription</keyword>
<accession>A0A0R2HA44</accession>
<gene>
    <name evidence="5" type="ORF">ADU70_1915</name>
    <name evidence="6" type="ORF">ADU72_0769</name>
</gene>
<evidence type="ECO:0000313" key="5">
    <source>
        <dbReference type="EMBL" id="AMV63381.1"/>
    </source>
</evidence>
<dbReference type="RefSeq" id="WP_046871520.1">
    <property type="nucleotide sequence ID" value="NZ_BAAAXI010000014.1"/>
</dbReference>
<dbReference type="Pfam" id="PF12802">
    <property type="entry name" value="MarR_2"/>
    <property type="match status" value="1"/>
</dbReference>
<protein>
    <submittedName>
        <fullName evidence="5">Transcriptional regulator, MarR family</fullName>
    </submittedName>
</protein>
<dbReference type="PANTHER" id="PTHR42756:SF1">
    <property type="entry name" value="TRANSCRIPTIONAL REPRESSOR OF EMRAB OPERON"/>
    <property type="match status" value="1"/>
</dbReference>
<organism evidence="5 8">
    <name type="scientific">Pediococcus damnosus</name>
    <dbReference type="NCBI Taxonomy" id="51663"/>
    <lineage>
        <taxon>Bacteria</taxon>
        <taxon>Bacillati</taxon>
        <taxon>Bacillota</taxon>
        <taxon>Bacilli</taxon>
        <taxon>Lactobacillales</taxon>
        <taxon>Lactobacillaceae</taxon>
        <taxon>Pediococcus</taxon>
    </lineage>
</organism>
<dbReference type="InterPro" id="IPR036390">
    <property type="entry name" value="WH_DNA-bd_sf"/>
</dbReference>
<dbReference type="EMBL" id="CP012275">
    <property type="protein sequence ID" value="AMV63381.1"/>
    <property type="molecule type" value="Genomic_DNA"/>
</dbReference>
<dbReference type="PANTHER" id="PTHR42756">
    <property type="entry name" value="TRANSCRIPTIONAL REGULATOR, MARR"/>
    <property type="match status" value="1"/>
</dbReference>
<dbReference type="SMART" id="SM00347">
    <property type="entry name" value="HTH_MARR"/>
    <property type="match status" value="1"/>
</dbReference>
<dbReference type="InterPro" id="IPR036388">
    <property type="entry name" value="WH-like_DNA-bd_sf"/>
</dbReference>
<evidence type="ECO:0000313" key="6">
    <source>
        <dbReference type="EMBL" id="AMV66714.1"/>
    </source>
</evidence>
<dbReference type="Gene3D" id="1.10.10.10">
    <property type="entry name" value="Winged helix-like DNA-binding domain superfamily/Winged helix DNA-binding domain"/>
    <property type="match status" value="1"/>
</dbReference>
<dbReference type="KEGG" id="pdm:ADU72_0769"/>
<keyword evidence="2" id="KW-0238">DNA-binding</keyword>
<dbReference type="Proteomes" id="UP000076244">
    <property type="component" value="Chromosome"/>
</dbReference>
<dbReference type="GO" id="GO:0003677">
    <property type="term" value="F:DNA binding"/>
    <property type="evidence" value="ECO:0007669"/>
    <property type="project" value="UniProtKB-KW"/>
</dbReference>
<evidence type="ECO:0000313" key="7">
    <source>
        <dbReference type="Proteomes" id="UP000076244"/>
    </source>
</evidence>
<dbReference type="PRINTS" id="PR00598">
    <property type="entry name" value="HTHMARR"/>
</dbReference>
<dbReference type="SUPFAM" id="SSF46785">
    <property type="entry name" value="Winged helix' DNA-binding domain"/>
    <property type="match status" value="1"/>
</dbReference>
<feature type="domain" description="HTH marR-type" evidence="4">
    <location>
        <begin position="1"/>
        <end position="139"/>
    </location>
</feature>
<evidence type="ECO:0000256" key="3">
    <source>
        <dbReference type="ARBA" id="ARBA00023163"/>
    </source>
</evidence>
<evidence type="ECO:0000256" key="2">
    <source>
        <dbReference type="ARBA" id="ARBA00023125"/>
    </source>
</evidence>
<evidence type="ECO:0000259" key="4">
    <source>
        <dbReference type="PROSITE" id="PS50995"/>
    </source>
</evidence>
<name>A0A0R2HA44_9LACO</name>
<keyword evidence="1" id="KW-0805">Transcription regulation</keyword>
<dbReference type="Proteomes" id="UP000076405">
    <property type="component" value="Chromosome"/>
</dbReference>
<dbReference type="EMBL" id="CP012288">
    <property type="protein sequence ID" value="AMV66714.1"/>
    <property type="molecule type" value="Genomic_DNA"/>
</dbReference>
<dbReference type="InterPro" id="IPR000835">
    <property type="entry name" value="HTH_MarR-typ"/>
</dbReference>
<keyword evidence="7" id="KW-1185">Reference proteome</keyword>